<dbReference type="OrthoDB" id="2138638at2"/>
<reference evidence="3 5" key="2">
    <citation type="submission" date="2017-02" db="EMBL/GenBank/DDBJ databases">
        <title>Draft genome of Acidibacillus ferrooxidans Huett2.</title>
        <authorList>
            <person name="Schopf S."/>
        </authorList>
    </citation>
    <scope>NUCLEOTIDE SEQUENCE [LARGE SCALE GENOMIC DNA]</scope>
    <source>
        <strain evidence="3 5">Huett2</strain>
    </source>
</reference>
<keyword evidence="1" id="KW-0732">Signal</keyword>
<dbReference type="RefSeq" id="WP_067560624.1">
    <property type="nucleotide sequence ID" value="NZ_LSUQ01000002.1"/>
</dbReference>
<dbReference type="Proteomes" id="UP000190229">
    <property type="component" value="Unassembled WGS sequence"/>
</dbReference>
<dbReference type="AlphaFoldDB" id="A0A162RUG5"/>
<dbReference type="EMBL" id="MWPS01000005">
    <property type="protein sequence ID" value="OPG17168.1"/>
    <property type="molecule type" value="Genomic_DNA"/>
</dbReference>
<evidence type="ECO:0000313" key="4">
    <source>
        <dbReference type="Proteomes" id="UP000077421"/>
    </source>
</evidence>
<evidence type="ECO:0008006" key="6">
    <source>
        <dbReference type="Google" id="ProtNLM"/>
    </source>
</evidence>
<reference evidence="2 4" key="1">
    <citation type="submission" date="2016-02" db="EMBL/GenBank/DDBJ databases">
        <title>Draft genome sequence of Acidibacillus ferrooxidans SLC66.</title>
        <authorList>
            <person name="Oliveira G."/>
            <person name="Nancucheo I."/>
            <person name="Dall'Agnol H."/>
            <person name="Johnson B."/>
            <person name="Oliveira R."/>
            <person name="Nunes G.L."/>
            <person name="Tzotzos G."/>
            <person name="Orellana S.C."/>
            <person name="Salim A.C."/>
            <person name="Araujo F.M."/>
        </authorList>
    </citation>
    <scope>NUCLEOTIDE SEQUENCE [LARGE SCALE GENOMIC DNA]</scope>
    <source>
        <strain evidence="2 4">SLC66</strain>
    </source>
</reference>
<protein>
    <recommendedName>
        <fullName evidence="6">Beta-lactamase-related domain-containing protein</fullName>
    </recommendedName>
</protein>
<dbReference type="Proteomes" id="UP000077421">
    <property type="component" value="Unassembled WGS sequence"/>
</dbReference>
<organism evidence="2 4">
    <name type="scientific">Ferroacidibacillus organovorans</name>
    <dbReference type="NCBI Taxonomy" id="1765683"/>
    <lineage>
        <taxon>Bacteria</taxon>
        <taxon>Bacillati</taxon>
        <taxon>Bacillota</taxon>
        <taxon>Bacilli</taxon>
        <taxon>Bacillales</taxon>
        <taxon>Alicyclobacillaceae</taxon>
        <taxon>Ferroacidibacillus</taxon>
    </lineage>
</organism>
<dbReference type="PROSITE" id="PS51257">
    <property type="entry name" value="PROKAR_LIPOPROTEIN"/>
    <property type="match status" value="1"/>
</dbReference>
<feature type="signal peptide" evidence="1">
    <location>
        <begin position="1"/>
        <end position="29"/>
    </location>
</feature>
<accession>A0A162RUG5</accession>
<evidence type="ECO:0000313" key="3">
    <source>
        <dbReference type="EMBL" id="OPG17168.1"/>
    </source>
</evidence>
<evidence type="ECO:0000313" key="2">
    <source>
        <dbReference type="EMBL" id="OAG95287.1"/>
    </source>
</evidence>
<keyword evidence="5" id="KW-1185">Reference proteome</keyword>
<proteinExistence type="predicted"/>
<comment type="caution">
    <text evidence="2">The sequence shown here is derived from an EMBL/GenBank/DDBJ whole genome shotgun (WGS) entry which is preliminary data.</text>
</comment>
<evidence type="ECO:0000256" key="1">
    <source>
        <dbReference type="SAM" id="SignalP"/>
    </source>
</evidence>
<evidence type="ECO:0000313" key="5">
    <source>
        <dbReference type="Proteomes" id="UP000190229"/>
    </source>
</evidence>
<feature type="chain" id="PRO_5007839132" description="Beta-lactamase-related domain-containing protein" evidence="1">
    <location>
        <begin position="30"/>
        <end position="477"/>
    </location>
</feature>
<name>A0A162RUG5_9BACL</name>
<gene>
    <name evidence="2" type="ORF">AYW79_01055</name>
    <name evidence="3" type="ORF">B2M26_02190</name>
</gene>
<dbReference type="EMBL" id="LSUQ01000002">
    <property type="protein sequence ID" value="OAG95287.1"/>
    <property type="molecule type" value="Genomic_DNA"/>
</dbReference>
<sequence>MKFLRILPSLLITTLACTSVLMPSSDAFAASKRAINRPAFNPVVTQAMQYVKKRSDIPLVAPLFAGNGNGALGRSYLAATASATANQYHVSLQLSTTRAGLNSPVLYQPSNTGLAAVIGGFGATEFKTATQALRQVEVTPQSTTSYGFGYINPRAQHLKSSRMNLGLGIWSSVYTGRNTVLIDWREGEWFFQVHDMQMNSAKGAAMQLVRYLHTHLLPETHGMLMMDNAGDGQHTYLSYAVGNVVYNDWDYHHALSAARMAVSMTPYHGAPEAVFPAPISRALTSLQQTPTVNLPLFAPTDFLMTAKEMSAAQVQTQAQKDQYTITLSPFASHLGYANPIASFGVQRFMGNPTALQFIKQMSAPPNFVGMTSRVVSLGNGIVGKIYSDLGIVRWHEGLWTFDVEAGSASSDLALAKRMVAYLHTHLLPETNGYMWVKNTPVGRYSHLYWTFGRDVYNVYSVRHTFQAFHMAVSSATY</sequence>